<evidence type="ECO:0000256" key="5">
    <source>
        <dbReference type="SAM" id="SignalP"/>
    </source>
</evidence>
<keyword evidence="8" id="KW-1185">Reference proteome</keyword>
<dbReference type="InterPro" id="IPR028082">
    <property type="entry name" value="Peripla_BP_I"/>
</dbReference>
<organism evidence="7 8">
    <name type="scientific">Tistlia consotensis USBA 355</name>
    <dbReference type="NCBI Taxonomy" id="560819"/>
    <lineage>
        <taxon>Bacteria</taxon>
        <taxon>Pseudomonadati</taxon>
        <taxon>Pseudomonadota</taxon>
        <taxon>Alphaproteobacteria</taxon>
        <taxon>Rhodospirillales</taxon>
        <taxon>Rhodovibrionaceae</taxon>
        <taxon>Tistlia</taxon>
    </lineage>
</organism>
<protein>
    <submittedName>
        <fullName evidence="7">Amino acid/amide ABC transporter substrate-binding protein, HAAT family</fullName>
    </submittedName>
</protein>
<feature type="chain" id="PRO_5012689701" evidence="5">
    <location>
        <begin position="25"/>
        <end position="389"/>
    </location>
</feature>
<evidence type="ECO:0000313" key="7">
    <source>
        <dbReference type="EMBL" id="SMF09696.1"/>
    </source>
</evidence>
<gene>
    <name evidence="7" type="ORF">SAMN05428998_104265</name>
</gene>
<dbReference type="EMBL" id="FWZX01000004">
    <property type="protein sequence ID" value="SMF09696.1"/>
    <property type="molecule type" value="Genomic_DNA"/>
</dbReference>
<comment type="similarity">
    <text evidence="1">Belongs to the leucine-binding protein family.</text>
</comment>
<dbReference type="InterPro" id="IPR000709">
    <property type="entry name" value="Leu_Ile_Val-bd"/>
</dbReference>
<keyword evidence="3 5" id="KW-0732">Signal</keyword>
<dbReference type="SUPFAM" id="SSF53822">
    <property type="entry name" value="Periplasmic binding protein-like I"/>
    <property type="match status" value="1"/>
</dbReference>
<feature type="signal peptide" evidence="5">
    <location>
        <begin position="1"/>
        <end position="24"/>
    </location>
</feature>
<dbReference type="Proteomes" id="UP000192917">
    <property type="component" value="Unassembled WGS sequence"/>
</dbReference>
<dbReference type="GO" id="GO:0006865">
    <property type="term" value="P:amino acid transport"/>
    <property type="evidence" value="ECO:0007669"/>
    <property type="project" value="UniProtKB-KW"/>
</dbReference>
<name>A0A1Y6BH47_9PROT</name>
<sequence length="389" mass="40628">MILHRSLAAAALAAGVVFAGSALADPGVSADKIVFGQSAALDGPAAKLGQGMRLGLMAAFDEANRNGGIGGRKLELVSRDDGYEPERAVENTKALIEQDQVFALIGPVGTPTSKAAQPVATDAGVPFVGAFTGAGFLRDPALKNVINLRGTYDAETESWIEHLTKDLGYSKIAILYQDDSFGRAGLSGVQKAMDKRGLKLAAEGTYQRNTVAVKQALLDIRKASPQAVVIVGAYKPAAEFIHLARKIKLDATFVNISFVGSLALAKELGADGAGVVVTQVVPFPWDHTIPAVAAYQAALKAYDAKAEPEFVSLEGYLVGRLAIAALEKAGAEPTRQSFLDAVYNTGTFDLGGVTLTYGPGDNQGMDRVFLTVIQPDGSFKAVDTLGGSS</sequence>
<accession>A0A1Y6BH47</accession>
<evidence type="ECO:0000256" key="2">
    <source>
        <dbReference type="ARBA" id="ARBA00022448"/>
    </source>
</evidence>
<evidence type="ECO:0000256" key="1">
    <source>
        <dbReference type="ARBA" id="ARBA00010062"/>
    </source>
</evidence>
<proteinExistence type="inferred from homology"/>
<dbReference type="STRING" id="560819.SAMN05428998_104265"/>
<evidence type="ECO:0000259" key="6">
    <source>
        <dbReference type="Pfam" id="PF13458"/>
    </source>
</evidence>
<dbReference type="Gene3D" id="3.40.50.2300">
    <property type="match status" value="2"/>
</dbReference>
<keyword evidence="2" id="KW-0813">Transport</keyword>
<dbReference type="AlphaFoldDB" id="A0A1Y6BH47"/>
<dbReference type="Pfam" id="PF13458">
    <property type="entry name" value="Peripla_BP_6"/>
    <property type="match status" value="1"/>
</dbReference>
<dbReference type="CDD" id="cd19978">
    <property type="entry name" value="PBP1_ABC_ligand_binding-like"/>
    <property type="match status" value="1"/>
</dbReference>
<dbReference type="RefSeq" id="WP_085121960.1">
    <property type="nucleotide sequence ID" value="NZ_FWZX01000004.1"/>
</dbReference>
<dbReference type="PRINTS" id="PR00337">
    <property type="entry name" value="LEUILEVALBP"/>
</dbReference>
<evidence type="ECO:0000256" key="4">
    <source>
        <dbReference type="ARBA" id="ARBA00022970"/>
    </source>
</evidence>
<reference evidence="7 8" key="1">
    <citation type="submission" date="2017-04" db="EMBL/GenBank/DDBJ databases">
        <authorList>
            <person name="Afonso C.L."/>
            <person name="Miller P.J."/>
            <person name="Scott M.A."/>
            <person name="Spackman E."/>
            <person name="Goraichik I."/>
            <person name="Dimitrov K.M."/>
            <person name="Suarez D.L."/>
            <person name="Swayne D.E."/>
        </authorList>
    </citation>
    <scope>NUCLEOTIDE SEQUENCE [LARGE SCALE GENOMIC DNA]</scope>
    <source>
        <strain evidence="7 8">USBA 355</strain>
    </source>
</reference>
<keyword evidence="4" id="KW-0029">Amino-acid transport</keyword>
<dbReference type="InterPro" id="IPR028081">
    <property type="entry name" value="Leu-bd"/>
</dbReference>
<dbReference type="PANTHER" id="PTHR47235:SF1">
    <property type="entry name" value="BLR6548 PROTEIN"/>
    <property type="match status" value="1"/>
</dbReference>
<dbReference type="PANTHER" id="PTHR47235">
    <property type="entry name" value="BLR6548 PROTEIN"/>
    <property type="match status" value="1"/>
</dbReference>
<feature type="domain" description="Leucine-binding protein" evidence="6">
    <location>
        <begin position="33"/>
        <end position="377"/>
    </location>
</feature>
<evidence type="ECO:0000256" key="3">
    <source>
        <dbReference type="ARBA" id="ARBA00022729"/>
    </source>
</evidence>
<evidence type="ECO:0000313" key="8">
    <source>
        <dbReference type="Proteomes" id="UP000192917"/>
    </source>
</evidence>